<reference evidence="1" key="1">
    <citation type="journal article" date="2022" name="Front. Microbiol.">
        <title>New perspectives on an old grouping: The genomic and phenotypic variability of Oxalobacter formigenes and the implications for calcium oxalate stone prevention.</title>
        <authorList>
            <person name="Chmiel J.A."/>
            <person name="Carr C."/>
            <person name="Stuivenberg G.A."/>
            <person name="Venema R."/>
            <person name="Chanyi R.M."/>
            <person name="Al K.F."/>
            <person name="Giguere D."/>
            <person name="Say H."/>
            <person name="Akouris P.P."/>
            <person name="Dominguez Romero S.A."/>
            <person name="Kwong A."/>
            <person name="Tai V."/>
            <person name="Koval S.F."/>
            <person name="Razvi H."/>
            <person name="Bjazevic J."/>
            <person name="Burton J.P."/>
        </authorList>
    </citation>
    <scope>NUCLEOTIDE SEQUENCE</scope>
    <source>
        <strain evidence="1">OxK</strain>
    </source>
</reference>
<sequence>MKQPSTEQIVIRQETPADYRAVFDLVSRAFGNAEHADGDEPYLVGRLRKSGAVIEELSLVAEVDGQIAGHILFTEVRAGDTVQLALAPLSVLPVRQNRGIGSLLVNAGHERGKRLGYDYSIVLGNPGYYSRFGYFPAGQIGLKAPFPVPDGCFMVHPLQGKTPVISAIVEYANAFFQKDAC</sequence>
<accession>A0A9E9LCK6</accession>
<dbReference type="InterPro" id="IPR000182">
    <property type="entry name" value="GNAT_dom"/>
</dbReference>
<dbReference type="RefSeq" id="WP_269282474.1">
    <property type="nucleotide sequence ID" value="NZ_CP098251.1"/>
</dbReference>
<evidence type="ECO:0000313" key="1">
    <source>
        <dbReference type="EMBL" id="WAV90550.1"/>
    </source>
</evidence>
<dbReference type="Pfam" id="PF00583">
    <property type="entry name" value="Acetyltransf_1"/>
    <property type="match status" value="1"/>
</dbReference>
<dbReference type="PROSITE" id="PS51186">
    <property type="entry name" value="GNAT"/>
    <property type="match status" value="1"/>
</dbReference>
<name>A0A9E9LCK6_9BURK</name>
<dbReference type="SUPFAM" id="SSF55729">
    <property type="entry name" value="Acyl-CoA N-acyltransferases (Nat)"/>
    <property type="match status" value="1"/>
</dbReference>
<protein>
    <submittedName>
        <fullName evidence="1">N-acetyltransferase</fullName>
    </submittedName>
</protein>
<dbReference type="AlphaFoldDB" id="A0A9E9LCK6"/>
<dbReference type="GO" id="GO:0016747">
    <property type="term" value="F:acyltransferase activity, transferring groups other than amino-acyl groups"/>
    <property type="evidence" value="ECO:0007669"/>
    <property type="project" value="InterPro"/>
</dbReference>
<dbReference type="CDD" id="cd04301">
    <property type="entry name" value="NAT_SF"/>
    <property type="match status" value="1"/>
</dbReference>
<organism evidence="1">
    <name type="scientific">Oxalobacter aliiformigenes</name>
    <dbReference type="NCBI Taxonomy" id="2946593"/>
    <lineage>
        <taxon>Bacteria</taxon>
        <taxon>Pseudomonadati</taxon>
        <taxon>Pseudomonadota</taxon>
        <taxon>Betaproteobacteria</taxon>
        <taxon>Burkholderiales</taxon>
        <taxon>Oxalobacteraceae</taxon>
        <taxon>Oxalobacter</taxon>
    </lineage>
</organism>
<dbReference type="Proteomes" id="UP001164819">
    <property type="component" value="Chromosome"/>
</dbReference>
<dbReference type="EMBL" id="CP098251">
    <property type="protein sequence ID" value="WAV90550.1"/>
    <property type="molecule type" value="Genomic_DNA"/>
</dbReference>
<gene>
    <name evidence="1" type="ORF">NB646_06670</name>
</gene>
<dbReference type="Gene3D" id="3.40.630.30">
    <property type="match status" value="1"/>
</dbReference>
<proteinExistence type="predicted"/>
<dbReference type="InterPro" id="IPR016181">
    <property type="entry name" value="Acyl_CoA_acyltransferase"/>
</dbReference>